<dbReference type="PANTHER" id="PTHR13219:SF6">
    <property type="entry name" value="TRANSMEMBRANE PROTEIN 94"/>
    <property type="match status" value="1"/>
</dbReference>
<dbReference type="InterPro" id="IPR008250">
    <property type="entry name" value="ATPase_P-typ_transduc_dom_A_sf"/>
</dbReference>
<dbReference type="SUPFAM" id="SSF81653">
    <property type="entry name" value="Calcium ATPase, transduction domain A"/>
    <property type="match status" value="1"/>
</dbReference>
<dbReference type="PANTHER" id="PTHR13219">
    <property type="entry name" value="TRANSMEMBRANE PROTEIN 94"/>
    <property type="match status" value="1"/>
</dbReference>
<proteinExistence type="predicted"/>
<dbReference type="AlphaFoldDB" id="A0AAE1FIE5"/>
<sequence length="239" mass="26349">MECTRTIHRPSDLHVHLFEPVVDADTAPAGNLKSPGGRVGELPGPDGGVGVVVVIASGRFAPPTHRSPQSIAEPHRHHRVKDGIHGRVEWSRRDGHTINLPWSLLVRGDTVLLRPGQKVPGRCRPLQTDLLDDPFEDAELEALSLSDLAVTWSALWHHFLFTVLGCQPLPTTTANILHVLASVTNLCCVDKKGVLSWPNPKTEKVFFPQEQSTQPHNYQLESESVLMSLIHNHQTAFGL</sequence>
<name>A0AAE1FIE5_PETCI</name>
<evidence type="ECO:0000313" key="2">
    <source>
        <dbReference type="Proteomes" id="UP001286313"/>
    </source>
</evidence>
<evidence type="ECO:0000313" key="1">
    <source>
        <dbReference type="EMBL" id="KAK3874234.1"/>
    </source>
</evidence>
<gene>
    <name evidence="1" type="ORF">Pcinc_020807</name>
</gene>
<dbReference type="InterPro" id="IPR039720">
    <property type="entry name" value="TMEM94"/>
</dbReference>
<comment type="caution">
    <text evidence="1">The sequence shown here is derived from an EMBL/GenBank/DDBJ whole genome shotgun (WGS) entry which is preliminary data.</text>
</comment>
<organism evidence="1 2">
    <name type="scientific">Petrolisthes cinctipes</name>
    <name type="common">Flat porcelain crab</name>
    <dbReference type="NCBI Taxonomy" id="88211"/>
    <lineage>
        <taxon>Eukaryota</taxon>
        <taxon>Metazoa</taxon>
        <taxon>Ecdysozoa</taxon>
        <taxon>Arthropoda</taxon>
        <taxon>Crustacea</taxon>
        <taxon>Multicrustacea</taxon>
        <taxon>Malacostraca</taxon>
        <taxon>Eumalacostraca</taxon>
        <taxon>Eucarida</taxon>
        <taxon>Decapoda</taxon>
        <taxon>Pleocyemata</taxon>
        <taxon>Anomura</taxon>
        <taxon>Galatheoidea</taxon>
        <taxon>Porcellanidae</taxon>
        <taxon>Petrolisthes</taxon>
    </lineage>
</organism>
<reference evidence="1" key="1">
    <citation type="submission" date="2023-10" db="EMBL/GenBank/DDBJ databases">
        <title>Genome assemblies of two species of porcelain crab, Petrolisthes cinctipes and Petrolisthes manimaculis (Anomura: Porcellanidae).</title>
        <authorList>
            <person name="Angst P."/>
        </authorList>
    </citation>
    <scope>NUCLEOTIDE SEQUENCE</scope>
    <source>
        <strain evidence="1">PB745_01</strain>
        <tissue evidence="1">Gill</tissue>
    </source>
</reference>
<dbReference type="EMBL" id="JAWQEG010002120">
    <property type="protein sequence ID" value="KAK3874234.1"/>
    <property type="molecule type" value="Genomic_DNA"/>
</dbReference>
<dbReference type="Proteomes" id="UP001286313">
    <property type="component" value="Unassembled WGS sequence"/>
</dbReference>
<protein>
    <submittedName>
        <fullName evidence="1">Uncharacterized protein</fullName>
    </submittedName>
</protein>
<keyword evidence="2" id="KW-1185">Reference proteome</keyword>
<accession>A0AAE1FIE5</accession>